<dbReference type="PANTHER" id="PTHR43668">
    <property type="entry name" value="ALLANTOINASE"/>
    <property type="match status" value="1"/>
</dbReference>
<protein>
    <submittedName>
        <fullName evidence="3">Dihydroorotase</fullName>
        <ecNumber evidence="3">3.5.2.3</ecNumber>
    </submittedName>
</protein>
<dbReference type="InterPro" id="IPR024403">
    <property type="entry name" value="DHOase_cat"/>
</dbReference>
<dbReference type="Pfam" id="PF12890">
    <property type="entry name" value="DHOase"/>
    <property type="match status" value="1"/>
</dbReference>
<name>A0A3B0R3T8_9ZZZZ</name>
<dbReference type="CDD" id="cd01317">
    <property type="entry name" value="DHOase_IIa"/>
    <property type="match status" value="1"/>
</dbReference>
<evidence type="ECO:0000313" key="3">
    <source>
        <dbReference type="EMBL" id="VAV82548.1"/>
    </source>
</evidence>
<dbReference type="GO" id="GO:0046872">
    <property type="term" value="F:metal ion binding"/>
    <property type="evidence" value="ECO:0007669"/>
    <property type="project" value="InterPro"/>
</dbReference>
<dbReference type="EMBL" id="UOEB01000011">
    <property type="protein sequence ID" value="VAV82548.1"/>
    <property type="molecule type" value="Genomic_DNA"/>
</dbReference>
<gene>
    <name evidence="3" type="ORF">MNBD_BACTEROID02-1891</name>
</gene>
<dbReference type="Gene3D" id="3.20.20.140">
    <property type="entry name" value="Metal-dependent hydrolases"/>
    <property type="match status" value="1"/>
</dbReference>
<dbReference type="AlphaFoldDB" id="A0A3B0R3T8"/>
<evidence type="ECO:0000256" key="1">
    <source>
        <dbReference type="ARBA" id="ARBA00022975"/>
    </source>
</evidence>
<feature type="domain" description="Dihydroorotase catalytic" evidence="2">
    <location>
        <begin position="58"/>
        <end position="237"/>
    </location>
</feature>
<dbReference type="GO" id="GO:0004038">
    <property type="term" value="F:allantoinase activity"/>
    <property type="evidence" value="ECO:0007669"/>
    <property type="project" value="TreeGrafter"/>
</dbReference>
<dbReference type="PANTHER" id="PTHR43668:SF2">
    <property type="entry name" value="ALLANTOINASE"/>
    <property type="match status" value="1"/>
</dbReference>
<accession>A0A3B0R3T8</accession>
<proteinExistence type="predicted"/>
<dbReference type="GO" id="GO:0006145">
    <property type="term" value="P:purine nucleobase catabolic process"/>
    <property type="evidence" value="ECO:0007669"/>
    <property type="project" value="TreeGrafter"/>
</dbReference>
<dbReference type="EC" id="3.5.2.3" evidence="3"/>
<evidence type="ECO:0000259" key="2">
    <source>
        <dbReference type="Pfam" id="PF12890"/>
    </source>
</evidence>
<dbReference type="GO" id="GO:0004151">
    <property type="term" value="F:dihydroorotase activity"/>
    <property type="evidence" value="ECO:0007669"/>
    <property type="project" value="UniProtKB-EC"/>
</dbReference>
<dbReference type="InterPro" id="IPR050138">
    <property type="entry name" value="DHOase/Allantoinase_Hydrolase"/>
</dbReference>
<dbReference type="GO" id="GO:0006221">
    <property type="term" value="P:pyrimidine nucleotide biosynthetic process"/>
    <property type="evidence" value="ECO:0007669"/>
    <property type="project" value="UniProtKB-KW"/>
</dbReference>
<dbReference type="GO" id="GO:0005737">
    <property type="term" value="C:cytoplasm"/>
    <property type="evidence" value="ECO:0007669"/>
    <property type="project" value="TreeGrafter"/>
</dbReference>
<dbReference type="InterPro" id="IPR004722">
    <property type="entry name" value="DHOase"/>
</dbReference>
<dbReference type="InterPro" id="IPR011059">
    <property type="entry name" value="Metal-dep_hydrolase_composite"/>
</dbReference>
<sequence>MNVLIKSATIIDSRSDFHNKTQDILIEKGIITNISNKVKNPKNYKEITLDNLHVSQGWFDSSVCFGEPGFEERETISNGLKTAAKSGFTAVAVNANTNPVLDTNSDIAFLKSKASNNAVDILPIGALTKDSEGKDLAELYDMKNAGAVAFGDYKKPISNPNLMKIALQYASNFDALVCSFPQDNNIAGNGVMNEHVTSTTIGLKGIPALAEELQVARDLFLLEYTESKLHIPTISTVKSVELIRAAKKKKLDVSCSVAIHNLIFSDEQLANFETNYKVSPPLRTQTDIDALIGGLKDGTIDMVTCDHNPLDIEQKKVEFDFAAVGTIGLESAFGALHSIFSTKASINLLTKGKDRFNVNSQSISIGNKVNITLFNPDINYNFSKKDILSKSKNAIFKNHPLKGKTYGIINNGKIIL</sequence>
<dbReference type="Gene3D" id="2.30.40.10">
    <property type="entry name" value="Urease, subunit C, domain 1"/>
    <property type="match status" value="1"/>
</dbReference>
<dbReference type="InterPro" id="IPR032466">
    <property type="entry name" value="Metal_Hydrolase"/>
</dbReference>
<keyword evidence="1" id="KW-0665">Pyrimidine biosynthesis</keyword>
<organism evidence="3">
    <name type="scientific">hydrothermal vent metagenome</name>
    <dbReference type="NCBI Taxonomy" id="652676"/>
    <lineage>
        <taxon>unclassified sequences</taxon>
        <taxon>metagenomes</taxon>
        <taxon>ecological metagenomes</taxon>
    </lineage>
</organism>
<reference evidence="3" key="1">
    <citation type="submission" date="2018-06" db="EMBL/GenBank/DDBJ databases">
        <authorList>
            <person name="Zhirakovskaya E."/>
        </authorList>
    </citation>
    <scope>NUCLEOTIDE SEQUENCE</scope>
</reference>
<keyword evidence="3" id="KW-0378">Hydrolase</keyword>
<dbReference type="SUPFAM" id="SSF51556">
    <property type="entry name" value="Metallo-dependent hydrolases"/>
    <property type="match status" value="1"/>
</dbReference>
<dbReference type="SUPFAM" id="SSF51338">
    <property type="entry name" value="Composite domain of metallo-dependent hydrolases"/>
    <property type="match status" value="1"/>
</dbReference>